<protein>
    <recommendedName>
        <fullName evidence="3">CBM-cenC domain-containing protein</fullName>
    </recommendedName>
</protein>
<dbReference type="InterPro" id="IPR012334">
    <property type="entry name" value="Pectin_lyas_fold"/>
</dbReference>
<gene>
    <name evidence="4" type="ORF">SY83_13315</name>
</gene>
<dbReference type="InterPro" id="IPR006626">
    <property type="entry name" value="PbH1"/>
</dbReference>
<dbReference type="EMBL" id="CP011388">
    <property type="protein sequence ID" value="ANE47081.1"/>
    <property type="molecule type" value="Genomic_DNA"/>
</dbReference>
<name>A0A172TJ57_9BACL</name>
<dbReference type="SUPFAM" id="SSF49785">
    <property type="entry name" value="Galactose-binding domain-like"/>
    <property type="match status" value="1"/>
</dbReference>
<dbReference type="InterPro" id="IPR008979">
    <property type="entry name" value="Galactose-bd-like_sf"/>
</dbReference>
<dbReference type="AlphaFoldDB" id="A0A172TJ57"/>
<dbReference type="InterPro" id="IPR003305">
    <property type="entry name" value="CenC_carb-bd"/>
</dbReference>
<dbReference type="OrthoDB" id="3333873at2"/>
<dbReference type="SMART" id="SM00710">
    <property type="entry name" value="PbH1"/>
    <property type="match status" value="5"/>
</dbReference>
<dbReference type="KEGG" id="pswu:SY83_13315"/>
<sequence>MFLYKWAKAVRIAVLMALAVPTGWMPVQVAEAASEQGVVLSKNPGFETGDATGYLSWGAIQYNNSSNAYKGSYAARIDAGSGIYQTVEGLSPNTAYTVKVYGKKETSGGSTGGLYVKNYGGSDQVAEFTSTAHTVYTLNFTTGSSSTSAEIGIWNGNNTGGNILYADELILILPAANLIQNPSFESGDASWTLWNNAGAVANNANSGSYSMRVGEAIGDRYQDITTGFTVGKTYTASGWGKVSKQGAVGYMVISAWNSSYVKLEEAIIPFYNWLEYTQNSATIVVPPNTVRLMVEVKNNEGNNGYAYFDDLILKENSGPTYYIDTAAPNDNNNGTSPSTPWKSIAKVNSTVFAPGSTILFKGGQTHNGNVQFDGSDLGTIASPITVASYGTGMATISAGNGSGIKLTNTYGYSIRNVILDGGNRLTNTGKGIDVNNNSSARKLKLLHVYNTTVTHFRTGIMQRTLLDTSTYHRKLEAANFINNNVHTVFEYGITSQELTSTGADRDGNGYAIGVNSDTVSHVYAGGNTIYDSVNPNDESCWGLFYGGKAYMLMVERNTAYDGRAKEGLWHWGGSNSVYQFNTVHDIYTSGADGDGINPGASSNALIQYNYIYNCDGAGVLLDIGYGEDFVARNTVTRYNTIHDTYMKYGGGLWGELYGGIAINGKGENHTIYNNTITTENGSPAITIQGAHYNWDPNSTNILGTNNFKIYNNILNAYNGSILLATSVSSSSTGEIKGNLYYTNGGSFKIINRYGSDTVYTSMSSWRSALGYETSSGADTSTTGNPQLANPTGSGSINNFKIGSTSAAKDKGLNLASLYGFDVGKIDIYQNGTPFNTSYDIGAHEFR</sequence>
<dbReference type="InterPro" id="IPR011050">
    <property type="entry name" value="Pectin_lyase_fold/virulence"/>
</dbReference>
<dbReference type="SUPFAM" id="SSF51126">
    <property type="entry name" value="Pectin lyase-like"/>
    <property type="match status" value="2"/>
</dbReference>
<keyword evidence="1" id="KW-0378">Hydrolase</keyword>
<evidence type="ECO:0000256" key="1">
    <source>
        <dbReference type="ARBA" id="ARBA00022801"/>
    </source>
</evidence>
<dbReference type="GO" id="GO:0016798">
    <property type="term" value="F:hydrolase activity, acting on glycosyl bonds"/>
    <property type="evidence" value="ECO:0007669"/>
    <property type="project" value="InterPro"/>
</dbReference>
<accession>A0A172TJ57</accession>
<dbReference type="RefSeq" id="WP_068607234.1">
    <property type="nucleotide sequence ID" value="NZ_CP011388.1"/>
</dbReference>
<dbReference type="Proteomes" id="UP000076927">
    <property type="component" value="Chromosome"/>
</dbReference>
<keyword evidence="5" id="KW-1185">Reference proteome</keyword>
<feature type="signal peptide" evidence="2">
    <location>
        <begin position="1"/>
        <end position="32"/>
    </location>
</feature>
<evidence type="ECO:0000256" key="2">
    <source>
        <dbReference type="SAM" id="SignalP"/>
    </source>
</evidence>
<dbReference type="Gene3D" id="2.160.20.10">
    <property type="entry name" value="Single-stranded right-handed beta-helix, Pectin lyase-like"/>
    <property type="match status" value="1"/>
</dbReference>
<keyword evidence="2" id="KW-0732">Signal</keyword>
<organism evidence="4 5">
    <name type="scientific">Paenibacillus swuensis</name>
    <dbReference type="NCBI Taxonomy" id="1178515"/>
    <lineage>
        <taxon>Bacteria</taxon>
        <taxon>Bacillati</taxon>
        <taxon>Bacillota</taxon>
        <taxon>Bacilli</taxon>
        <taxon>Bacillales</taxon>
        <taxon>Paenibacillaceae</taxon>
        <taxon>Paenibacillus</taxon>
    </lineage>
</organism>
<reference evidence="4 5" key="1">
    <citation type="submission" date="2015-01" db="EMBL/GenBank/DDBJ databases">
        <title>Paenibacillus swuensis/DY6/whole genome sequencing.</title>
        <authorList>
            <person name="Kim M.K."/>
            <person name="Srinivasan S."/>
            <person name="Lee J.-J."/>
        </authorList>
    </citation>
    <scope>NUCLEOTIDE SEQUENCE [LARGE SCALE GENOMIC DNA]</scope>
    <source>
        <strain evidence="4 5">DY6</strain>
    </source>
</reference>
<evidence type="ECO:0000313" key="5">
    <source>
        <dbReference type="Proteomes" id="UP000076927"/>
    </source>
</evidence>
<feature type="domain" description="CBM-cenC" evidence="3">
    <location>
        <begin position="176"/>
        <end position="298"/>
    </location>
</feature>
<dbReference type="Gene3D" id="2.60.120.260">
    <property type="entry name" value="Galactose-binding domain-like"/>
    <property type="match status" value="2"/>
</dbReference>
<dbReference type="Pfam" id="PF02018">
    <property type="entry name" value="CBM_4_9"/>
    <property type="match status" value="1"/>
</dbReference>
<dbReference type="PATRIC" id="fig|1178515.4.peg.2668"/>
<feature type="chain" id="PRO_5008000835" description="CBM-cenC domain-containing protein" evidence="2">
    <location>
        <begin position="33"/>
        <end position="846"/>
    </location>
</feature>
<evidence type="ECO:0000259" key="3">
    <source>
        <dbReference type="Pfam" id="PF02018"/>
    </source>
</evidence>
<proteinExistence type="predicted"/>
<dbReference type="STRING" id="1178515.SY83_13315"/>
<evidence type="ECO:0000313" key="4">
    <source>
        <dbReference type="EMBL" id="ANE47081.1"/>
    </source>
</evidence>